<protein>
    <submittedName>
        <fullName evidence="2">Serine/threonine protein phosphatase</fullName>
    </submittedName>
</protein>
<evidence type="ECO:0000259" key="1">
    <source>
        <dbReference type="Pfam" id="PF00149"/>
    </source>
</evidence>
<dbReference type="Pfam" id="PF00149">
    <property type="entry name" value="Metallophos"/>
    <property type="match status" value="1"/>
</dbReference>
<dbReference type="EMBL" id="CP076676">
    <property type="protein sequence ID" value="UYO38359.1"/>
    <property type="molecule type" value="Genomic_DNA"/>
</dbReference>
<dbReference type="PANTHER" id="PTHR42850">
    <property type="entry name" value="METALLOPHOSPHOESTERASE"/>
    <property type="match status" value="1"/>
</dbReference>
<organism evidence="2 3">
    <name type="scientific">Rhodopseudomonas palustris</name>
    <dbReference type="NCBI Taxonomy" id="1076"/>
    <lineage>
        <taxon>Bacteria</taxon>
        <taxon>Pseudomonadati</taxon>
        <taxon>Pseudomonadota</taxon>
        <taxon>Alphaproteobacteria</taxon>
        <taxon>Hyphomicrobiales</taxon>
        <taxon>Nitrobacteraceae</taxon>
        <taxon>Rhodopseudomonas</taxon>
    </lineage>
</organism>
<feature type="domain" description="Calcineurin-like phosphoesterase" evidence="1">
    <location>
        <begin position="28"/>
        <end position="221"/>
    </location>
</feature>
<dbReference type="Proteomes" id="UP001163166">
    <property type="component" value="Chromosome"/>
</dbReference>
<dbReference type="GO" id="GO:0008803">
    <property type="term" value="F:bis(5'-nucleosyl)-tetraphosphatase (symmetrical) activity"/>
    <property type="evidence" value="ECO:0007669"/>
    <property type="project" value="TreeGrafter"/>
</dbReference>
<dbReference type="Gene3D" id="3.60.21.10">
    <property type="match status" value="1"/>
</dbReference>
<dbReference type="GO" id="GO:0110154">
    <property type="term" value="P:RNA decapping"/>
    <property type="evidence" value="ECO:0007669"/>
    <property type="project" value="TreeGrafter"/>
</dbReference>
<dbReference type="CDD" id="cd00144">
    <property type="entry name" value="MPP_PPP_family"/>
    <property type="match status" value="1"/>
</dbReference>
<gene>
    <name evidence="2" type="ORF">KQX62_16685</name>
</gene>
<dbReference type="AlphaFoldDB" id="A0AAX3DV45"/>
<reference evidence="2" key="1">
    <citation type="journal article" date="2022" name="Biol. Control">
        <title>In silico genomic analysis of Rhodopseudomonas palustris strains revealed potential biocontrol agents and crop yield enhancers.</title>
        <authorList>
            <person name="Surachat K."/>
            <person name="Kantachote D."/>
            <person name="Deachamag P."/>
            <person name="Wonglapsuwan M."/>
        </authorList>
    </citation>
    <scope>NUCLEOTIDE SEQUENCE</scope>
    <source>
        <strain evidence="2">TLS06</strain>
    </source>
</reference>
<dbReference type="InterPro" id="IPR050126">
    <property type="entry name" value="Ap4A_hydrolase"/>
</dbReference>
<dbReference type="GO" id="GO:0005737">
    <property type="term" value="C:cytoplasm"/>
    <property type="evidence" value="ECO:0007669"/>
    <property type="project" value="TreeGrafter"/>
</dbReference>
<accession>A0AAX3DV45</accession>
<dbReference type="InterPro" id="IPR029052">
    <property type="entry name" value="Metallo-depent_PP-like"/>
</dbReference>
<dbReference type="GO" id="GO:0016791">
    <property type="term" value="F:phosphatase activity"/>
    <property type="evidence" value="ECO:0007669"/>
    <property type="project" value="TreeGrafter"/>
</dbReference>
<name>A0AAX3DV45_RHOPL</name>
<dbReference type="InterPro" id="IPR004843">
    <property type="entry name" value="Calcineurin-like_PHP"/>
</dbReference>
<evidence type="ECO:0000313" key="2">
    <source>
        <dbReference type="EMBL" id="UYO38359.1"/>
    </source>
</evidence>
<dbReference type="PANTHER" id="PTHR42850:SF4">
    <property type="entry name" value="ZINC-DEPENDENT ENDOPOLYPHOSPHATASE"/>
    <property type="match status" value="1"/>
</dbReference>
<evidence type="ECO:0000313" key="3">
    <source>
        <dbReference type="Proteomes" id="UP001163166"/>
    </source>
</evidence>
<dbReference type="SUPFAM" id="SSF56300">
    <property type="entry name" value="Metallo-dependent phosphatases"/>
    <property type="match status" value="1"/>
</dbReference>
<sequence length="258" mass="28849">MSRWGGKAEQDLGSGKFERWLPFLPDGLRIYAVGDVHGRADLLERLFHLIDDDLAKRPVVRSVCVFLGDYIDRGPKSRDVIDSLIRRSRERELVFLRGNHEAVAIKCLSDEGVFENWMRRLGGVETLVSYGIEPKKVLSEAGVAELQSAFRDGLPDAHHRFLKGLQSTFSCGNVFFAHAGVKPGVALSEQTERDLLWIRDEFLSSTVNFEKLVVHGHTPVQRIDVRSNRINIDTGAFATGHLTCLVVDRDALKVLATG</sequence>
<proteinExistence type="predicted"/>